<name>A0A183FPA8_HELPZ</name>
<accession>A0A3P8BWE0</accession>
<gene>
    <name evidence="1" type="ORF">HPBE_LOCUS9431</name>
</gene>
<dbReference type="EMBL" id="UZAH01026437">
    <property type="protein sequence ID" value="VDO80678.1"/>
    <property type="molecule type" value="Genomic_DNA"/>
</dbReference>
<evidence type="ECO:0000313" key="1">
    <source>
        <dbReference type="EMBL" id="VDO80678.1"/>
    </source>
</evidence>
<evidence type="ECO:0000313" key="2">
    <source>
        <dbReference type="Proteomes" id="UP000050761"/>
    </source>
</evidence>
<reference evidence="3" key="2">
    <citation type="submission" date="2019-09" db="UniProtKB">
        <authorList>
            <consortium name="WormBaseParasite"/>
        </authorList>
    </citation>
    <scope>IDENTIFICATION</scope>
</reference>
<dbReference type="Proteomes" id="UP000050761">
    <property type="component" value="Unassembled WGS sequence"/>
</dbReference>
<protein>
    <submittedName>
        <fullName evidence="1 3">Uncharacterized protein</fullName>
    </submittedName>
</protein>
<proteinExistence type="predicted"/>
<dbReference type="AlphaFoldDB" id="A0A183FPA8"/>
<keyword evidence="2" id="KW-1185">Reference proteome</keyword>
<evidence type="ECO:0000313" key="3">
    <source>
        <dbReference type="WBParaSite" id="HPBE_0000943001-mRNA-1"/>
    </source>
</evidence>
<reference evidence="1 2" key="1">
    <citation type="submission" date="2018-11" db="EMBL/GenBank/DDBJ databases">
        <authorList>
            <consortium name="Pathogen Informatics"/>
        </authorList>
    </citation>
    <scope>NUCLEOTIDE SEQUENCE [LARGE SCALE GENOMIC DNA]</scope>
</reference>
<dbReference type="WBParaSite" id="HPBE_0000943001-mRNA-1">
    <property type="protein sequence ID" value="HPBE_0000943001-mRNA-1"/>
    <property type="gene ID" value="HPBE_0000943001"/>
</dbReference>
<sequence>MKMAIFHEPYLHAKLDSIINNEPHAPTTISGTPTGAVVVVASKPGLVSTQQHGGGGGGPVEDGAFFGSSWEIQRIRCTHVVRPAQELVRVQDTALHVLDNNIRGPKPDRVN</sequence>
<accession>A0A183FPA8</accession>
<organism evidence="2 3">
    <name type="scientific">Heligmosomoides polygyrus</name>
    <name type="common">Parasitic roundworm</name>
    <dbReference type="NCBI Taxonomy" id="6339"/>
    <lineage>
        <taxon>Eukaryota</taxon>
        <taxon>Metazoa</taxon>
        <taxon>Ecdysozoa</taxon>
        <taxon>Nematoda</taxon>
        <taxon>Chromadorea</taxon>
        <taxon>Rhabditida</taxon>
        <taxon>Rhabditina</taxon>
        <taxon>Rhabditomorpha</taxon>
        <taxon>Strongyloidea</taxon>
        <taxon>Heligmosomidae</taxon>
        <taxon>Heligmosomoides</taxon>
    </lineage>
</organism>